<evidence type="ECO:0000256" key="1">
    <source>
        <dbReference type="SAM" id="Phobius"/>
    </source>
</evidence>
<sequence>MSEHSGKSGFETFAFIWLIFVVLSTIPLFASLFSPFHPLFDSLADIRIPLAFLTIISALPLFLTKYWRKALFPIAFVGVVISLSMNDGGVSPNSGMLKSSTVKLFQANLRFDNQTPEQFLALIEKEKPDIITVQEASAKWRDFFQNNNLKIIGCVADNDRAGATGVILSDSFLSHYGFSGSPIVTCYDATTTRGYVAKIKLQGDNPNHLQLDIISVHLAWPWPFGQNLQLDELEKGAFRNDLESNISGRIVAGDFNSVSWSNTVSRMERLTGTRHISGIGPTWLSYGFPALLRPYLGLPIDQILLSKDIKTTSVKRLSSFGSDHLPVLVEFCFKSDRF</sequence>
<keyword evidence="4" id="KW-1185">Reference proteome</keyword>
<keyword evidence="3" id="KW-0540">Nuclease</keyword>
<keyword evidence="3" id="KW-0269">Exonuclease</keyword>
<keyword evidence="1" id="KW-1133">Transmembrane helix</keyword>
<accession>A0A1R0F8E3</accession>
<dbReference type="OrthoDB" id="3808618at2"/>
<protein>
    <submittedName>
        <fullName evidence="3">Putative conserved protein YafD, endonuclease/exonuclease/phosphatase (EEP) superfamily</fullName>
    </submittedName>
</protein>
<evidence type="ECO:0000313" key="3">
    <source>
        <dbReference type="EMBL" id="OLY43199.1"/>
    </source>
</evidence>
<dbReference type="InterPro" id="IPR005135">
    <property type="entry name" value="Endo/exonuclease/phosphatase"/>
</dbReference>
<feature type="transmembrane region" description="Helical" evidence="1">
    <location>
        <begin position="46"/>
        <end position="63"/>
    </location>
</feature>
<dbReference type="Proteomes" id="UP000187344">
    <property type="component" value="Unassembled WGS sequence"/>
</dbReference>
<organism evidence="3 4">
    <name type="scientific">Bartonella apis</name>
    <dbReference type="NCBI Taxonomy" id="1686310"/>
    <lineage>
        <taxon>Bacteria</taxon>
        <taxon>Pseudomonadati</taxon>
        <taxon>Pseudomonadota</taxon>
        <taxon>Alphaproteobacteria</taxon>
        <taxon>Hyphomicrobiales</taxon>
        <taxon>Bartonellaceae</taxon>
        <taxon>Bartonella</taxon>
    </lineage>
</organism>
<keyword evidence="3" id="KW-0255">Endonuclease</keyword>
<name>A0A1R0F8E3_9HYPH</name>
<feature type="domain" description="Endonuclease/exonuclease/phosphatase" evidence="2">
    <location>
        <begin position="106"/>
        <end position="324"/>
    </location>
</feature>
<dbReference type="Gene3D" id="3.60.10.10">
    <property type="entry name" value="Endonuclease/exonuclease/phosphatase"/>
    <property type="match status" value="1"/>
</dbReference>
<comment type="caution">
    <text evidence="3">The sequence shown here is derived from an EMBL/GenBank/DDBJ whole genome shotgun (WGS) entry which is preliminary data.</text>
</comment>
<dbReference type="Pfam" id="PF03372">
    <property type="entry name" value="Exo_endo_phos"/>
    <property type="match status" value="1"/>
</dbReference>
<evidence type="ECO:0000313" key="4">
    <source>
        <dbReference type="Proteomes" id="UP000187344"/>
    </source>
</evidence>
<dbReference type="RefSeq" id="WP_143238518.1">
    <property type="nucleotide sequence ID" value="NZ_CALYQA010000001.1"/>
</dbReference>
<gene>
    <name evidence="3" type="ORF">PEB0149_006230</name>
</gene>
<dbReference type="GO" id="GO:0004527">
    <property type="term" value="F:exonuclease activity"/>
    <property type="evidence" value="ECO:0007669"/>
    <property type="project" value="UniProtKB-KW"/>
</dbReference>
<feature type="transmembrane region" description="Helical" evidence="1">
    <location>
        <begin position="70"/>
        <end position="86"/>
    </location>
</feature>
<dbReference type="GO" id="GO:0004519">
    <property type="term" value="F:endonuclease activity"/>
    <property type="evidence" value="ECO:0007669"/>
    <property type="project" value="UniProtKB-KW"/>
</dbReference>
<dbReference type="AlphaFoldDB" id="A0A1R0F8E3"/>
<evidence type="ECO:0000259" key="2">
    <source>
        <dbReference type="Pfam" id="PF03372"/>
    </source>
</evidence>
<dbReference type="EMBL" id="LXYT01000002">
    <property type="protein sequence ID" value="OLY43199.1"/>
    <property type="molecule type" value="Genomic_DNA"/>
</dbReference>
<keyword evidence="3" id="KW-0378">Hydrolase</keyword>
<keyword evidence="1" id="KW-0812">Transmembrane</keyword>
<keyword evidence="1" id="KW-0472">Membrane</keyword>
<proteinExistence type="predicted"/>
<feature type="transmembrane region" description="Helical" evidence="1">
    <location>
        <begin position="12"/>
        <end position="34"/>
    </location>
</feature>
<dbReference type="InterPro" id="IPR036691">
    <property type="entry name" value="Endo/exonu/phosph_ase_sf"/>
</dbReference>
<dbReference type="SUPFAM" id="SSF56219">
    <property type="entry name" value="DNase I-like"/>
    <property type="match status" value="1"/>
</dbReference>
<reference evidence="3 4" key="1">
    <citation type="submission" date="2016-12" db="EMBL/GenBank/DDBJ databases">
        <title>Comparative genomics of Bartonella apis.</title>
        <authorList>
            <person name="Engel P."/>
        </authorList>
    </citation>
    <scope>NUCLEOTIDE SEQUENCE [LARGE SCALE GENOMIC DNA]</scope>
    <source>
        <strain evidence="3 4">PEB0149</strain>
    </source>
</reference>